<dbReference type="CTD" id="9798787"/>
<dbReference type="GO" id="GO:0042048">
    <property type="term" value="P:olfactory behavior"/>
    <property type="evidence" value="ECO:0007669"/>
    <property type="project" value="TreeGrafter"/>
</dbReference>
<dbReference type="SUPFAM" id="SSF81321">
    <property type="entry name" value="Family A G protein-coupled receptor-like"/>
    <property type="match status" value="1"/>
</dbReference>
<name>A0A261AML0_CAERE</name>
<dbReference type="eggNOG" id="ENOG502TGX4">
    <property type="taxonomic scope" value="Eukaryota"/>
</dbReference>
<dbReference type="EMBL" id="NMWX01000006">
    <property type="protein sequence ID" value="OZF99072.1"/>
    <property type="molecule type" value="Genomic_DNA"/>
</dbReference>
<sequence length="357" mass="41306">MQLSEFWNIFLKTVQYLSAFMSVSLNCVLIFLILAHSPKKLGLYKYLMIYISSFEALYSIWDVTTEPMVHSYKAAFVVFRNFKHSDFDREQSFILIVIYCGCFGFSLAIFGVHFVYRYGAVVKEFRDKWLGGNKIYILFFMPIFYGTWWSILCYLYFHFDSSTDDYMRRTIFDGYDIAIEDTSYIIVLFHPIDKYGNTYPDIAVFASIACMWFMILSSVFCVFFFGLKCYIRISDALSKTCNVSSVTKSLQQQLFQALVVQTVIPLILMYIPIAILFTFPMIAVDIGFASSFIAMTIAVYPAIDPLPNMFIIKNYRKAVFAFFALIFRNPCSSLRRAQCTQVELVSRSGTEQNIGII</sequence>
<proteinExistence type="predicted"/>
<feature type="non-terminal residue" evidence="1">
    <location>
        <position position="1"/>
    </location>
</feature>
<organism evidence="1 2">
    <name type="scientific">Caenorhabditis remanei</name>
    <name type="common">Caenorhabditis vulgaris</name>
    <dbReference type="NCBI Taxonomy" id="31234"/>
    <lineage>
        <taxon>Eukaryota</taxon>
        <taxon>Metazoa</taxon>
        <taxon>Ecdysozoa</taxon>
        <taxon>Nematoda</taxon>
        <taxon>Chromadorea</taxon>
        <taxon>Rhabditida</taxon>
        <taxon>Rhabditina</taxon>
        <taxon>Rhabditomorpha</taxon>
        <taxon>Rhabditoidea</taxon>
        <taxon>Rhabditidae</taxon>
        <taxon>Peloderinae</taxon>
        <taxon>Caenorhabditis</taxon>
    </lineage>
</organism>
<accession>A0A261AML0</accession>
<dbReference type="HOGENOM" id="CLU_036335_2_0_1"/>
<dbReference type="Pfam" id="PF10326">
    <property type="entry name" value="7TM_GPCR_Str"/>
    <property type="match status" value="1"/>
</dbReference>
<dbReference type="Proteomes" id="UP000216624">
    <property type="component" value="Unassembled WGS sequence"/>
</dbReference>
<dbReference type="KEGG" id="crq:GCK72_014627"/>
<evidence type="ECO:0000313" key="1">
    <source>
        <dbReference type="EMBL" id="OZF99072.1"/>
    </source>
</evidence>
<dbReference type="GO" id="GO:0060170">
    <property type="term" value="C:ciliary membrane"/>
    <property type="evidence" value="ECO:0007669"/>
    <property type="project" value="UniProtKB-SubCell"/>
</dbReference>
<dbReference type="GO" id="GO:0038022">
    <property type="term" value="F:G protein-coupled olfactory receptor activity"/>
    <property type="evidence" value="ECO:0007669"/>
    <property type="project" value="TreeGrafter"/>
</dbReference>
<protein>
    <submittedName>
        <fullName evidence="1">Uncharacterized protein</fullName>
    </submittedName>
</protein>
<dbReference type="OMA" id="VIYCGCF"/>
<dbReference type="OrthoDB" id="5793229at2759"/>
<reference evidence="1" key="1">
    <citation type="submission" date="2017-08" db="EMBL/GenBank/DDBJ databases">
        <authorList>
            <person name="de Groot N.N."/>
        </authorList>
    </citation>
    <scope>NUCLEOTIDE SEQUENCE [LARGE SCALE GENOMIC DNA]</scope>
    <source>
        <strain evidence="1">PX439</strain>
    </source>
</reference>
<dbReference type="InterPro" id="IPR019428">
    <property type="entry name" value="7TM_GPCR_serpentine_rcpt_Str"/>
</dbReference>
<keyword evidence="2" id="KW-1185">Reference proteome</keyword>
<dbReference type="PANTHER" id="PTHR22943:SF109">
    <property type="entry name" value="SEVEN TM RECEPTOR"/>
    <property type="match status" value="1"/>
</dbReference>
<gene>
    <name evidence="1" type="ORF">FL82_03428</name>
</gene>
<dbReference type="PANTHER" id="PTHR22943">
    <property type="entry name" value="7-TRANSMEMBRANE DOMAIN RECEPTOR C.ELEGANS"/>
    <property type="match status" value="1"/>
</dbReference>
<dbReference type="GO" id="GO:0006935">
    <property type="term" value="P:chemotaxis"/>
    <property type="evidence" value="ECO:0007669"/>
    <property type="project" value="UniProtKB-KW"/>
</dbReference>
<evidence type="ECO:0000313" key="2">
    <source>
        <dbReference type="Proteomes" id="UP000216624"/>
    </source>
</evidence>
<comment type="caution">
    <text evidence="1">The sequence shown here is derived from an EMBL/GenBank/DDBJ whole genome shotgun (WGS) entry which is preliminary data.</text>
</comment>